<dbReference type="GO" id="GO:0008061">
    <property type="term" value="F:chitin binding"/>
    <property type="evidence" value="ECO:0007669"/>
    <property type="project" value="UniProtKB-KW"/>
</dbReference>
<evidence type="ECO:0000256" key="5">
    <source>
        <dbReference type="ARBA" id="ARBA00022729"/>
    </source>
</evidence>
<protein>
    <recommendedName>
        <fullName evidence="3">chitinase</fullName>
        <ecNumber evidence="3">3.2.1.14</ecNumber>
    </recommendedName>
</protein>
<dbReference type="EC" id="3.2.1.14" evidence="3"/>
<keyword evidence="5 13" id="KW-0732">Signal</keyword>
<evidence type="ECO:0000256" key="9">
    <source>
        <dbReference type="ARBA" id="ARBA00023277"/>
    </source>
</evidence>
<dbReference type="GO" id="GO:0006032">
    <property type="term" value="P:chitin catabolic process"/>
    <property type="evidence" value="ECO:0007669"/>
    <property type="project" value="UniProtKB-KW"/>
</dbReference>
<dbReference type="AlphaFoldDB" id="A0A0C5CE42"/>
<evidence type="ECO:0000256" key="6">
    <source>
        <dbReference type="ARBA" id="ARBA00022801"/>
    </source>
</evidence>
<dbReference type="SMART" id="SM00636">
    <property type="entry name" value="Glyco_18"/>
    <property type="match status" value="1"/>
</dbReference>
<evidence type="ECO:0000313" key="15">
    <source>
        <dbReference type="EMBL" id="AJO25039.1"/>
    </source>
</evidence>
<keyword evidence="4" id="KW-0147">Chitin-binding</keyword>
<dbReference type="Gene3D" id="3.10.50.10">
    <property type="match status" value="1"/>
</dbReference>
<comment type="similarity">
    <text evidence="2">Belongs to the glycosyl hydrolase 18 family. Chitinase class II subfamily.</text>
</comment>
<reference evidence="16" key="2">
    <citation type="journal article" date="2016" name="BMC Genomics">
        <title>Seminal fluid protein genes of the brown planthopper, Nilaparvata lugens.</title>
        <authorList>
            <person name="Yu B."/>
            <person name="Li D.T."/>
            <person name="Lu J.B."/>
            <person name="Zhang W.X."/>
            <person name="Zhang C.X."/>
        </authorList>
    </citation>
    <scope>NUCLEOTIDE SEQUENCE</scope>
    <source>
        <strain evidence="16">NlSFP_secreted_comp35650</strain>
    </source>
</reference>
<evidence type="ECO:0000256" key="4">
    <source>
        <dbReference type="ARBA" id="ARBA00022669"/>
    </source>
</evidence>
<dbReference type="EMBL" id="KU932215">
    <property type="protein sequence ID" value="APA33851.1"/>
    <property type="molecule type" value="mRNA"/>
</dbReference>
<dbReference type="OrthoDB" id="73875at2759"/>
<dbReference type="SUPFAM" id="SSF54556">
    <property type="entry name" value="Chitinase insertion domain"/>
    <property type="match status" value="1"/>
</dbReference>
<dbReference type="FunFam" id="3.10.50.10:FF:000004">
    <property type="entry name" value="Chitinase 5"/>
    <property type="match status" value="1"/>
</dbReference>
<dbReference type="PROSITE" id="PS51910">
    <property type="entry name" value="GH18_2"/>
    <property type="match status" value="1"/>
</dbReference>
<dbReference type="GO" id="GO:0005576">
    <property type="term" value="C:extracellular region"/>
    <property type="evidence" value="ECO:0007669"/>
    <property type="project" value="TreeGrafter"/>
</dbReference>
<dbReference type="InterPro" id="IPR029070">
    <property type="entry name" value="Chitinase_insertion_sf"/>
</dbReference>
<evidence type="ECO:0000256" key="11">
    <source>
        <dbReference type="ARBA" id="ARBA00023326"/>
    </source>
</evidence>
<evidence type="ECO:0000256" key="10">
    <source>
        <dbReference type="ARBA" id="ARBA00023295"/>
    </source>
</evidence>
<dbReference type="EMBL" id="KM217112">
    <property type="protein sequence ID" value="AJO25039.1"/>
    <property type="molecule type" value="mRNA"/>
</dbReference>
<reference evidence="15" key="1">
    <citation type="journal article" date="2015" name="Insect Mol. Biol.">
        <title>Chitinase-like gene family in the brown planthopper, Nilaparvata lugens.</title>
        <authorList>
            <person name="Xi Y."/>
            <person name="Pan P.L."/>
            <person name="Ye Y.X."/>
            <person name="Yu B."/>
            <person name="Xu H.J."/>
            <person name="Zhang C.X."/>
        </authorList>
    </citation>
    <scope>NUCLEOTIDE SEQUENCE</scope>
    <source>
        <strain evidence="15">4</strain>
    </source>
</reference>
<dbReference type="InterPro" id="IPR001579">
    <property type="entry name" value="Glyco_hydro_18_chit_AS"/>
</dbReference>
<evidence type="ECO:0000256" key="12">
    <source>
        <dbReference type="RuleBase" id="RU000489"/>
    </source>
</evidence>
<dbReference type="InterPro" id="IPR001223">
    <property type="entry name" value="Glyco_hydro18_cat"/>
</dbReference>
<keyword evidence="9" id="KW-0119">Carbohydrate metabolism</keyword>
<evidence type="ECO:0000259" key="14">
    <source>
        <dbReference type="PROSITE" id="PS51910"/>
    </source>
</evidence>
<keyword evidence="6 12" id="KW-0378">Hydrolase</keyword>
<dbReference type="InterPro" id="IPR011583">
    <property type="entry name" value="Chitinase_II/V-like_cat"/>
</dbReference>
<name>A0A0C5CE42_NILLU</name>
<accession>A0A0C5CE42</accession>
<dbReference type="GO" id="GO:0000272">
    <property type="term" value="P:polysaccharide catabolic process"/>
    <property type="evidence" value="ECO:0007669"/>
    <property type="project" value="UniProtKB-KW"/>
</dbReference>
<evidence type="ECO:0000256" key="1">
    <source>
        <dbReference type="ARBA" id="ARBA00000822"/>
    </source>
</evidence>
<dbReference type="InterPro" id="IPR050314">
    <property type="entry name" value="Glycosyl_Hydrlase_18"/>
</dbReference>
<dbReference type="PANTHER" id="PTHR11177:SF144">
    <property type="entry name" value="CHITINASE 5"/>
    <property type="match status" value="1"/>
</dbReference>
<keyword evidence="8" id="KW-1015">Disulfide bond</keyword>
<evidence type="ECO:0000256" key="3">
    <source>
        <dbReference type="ARBA" id="ARBA00012729"/>
    </source>
</evidence>
<dbReference type="SUPFAM" id="SSF51445">
    <property type="entry name" value="(Trans)glycosidases"/>
    <property type="match status" value="1"/>
</dbReference>
<dbReference type="PROSITE" id="PS01095">
    <property type="entry name" value="GH18_1"/>
    <property type="match status" value="1"/>
</dbReference>
<feature type="domain" description="GH18" evidence="14">
    <location>
        <begin position="24"/>
        <end position="393"/>
    </location>
</feature>
<keyword evidence="10 12" id="KW-0326">Glycosidase</keyword>
<dbReference type="GO" id="GO:0008843">
    <property type="term" value="F:endochitinase activity"/>
    <property type="evidence" value="ECO:0007669"/>
    <property type="project" value="UniProtKB-EC"/>
</dbReference>
<dbReference type="InterPro" id="IPR017853">
    <property type="entry name" value="GH"/>
</dbReference>
<evidence type="ECO:0000313" key="16">
    <source>
        <dbReference type="EMBL" id="APA33851.1"/>
    </source>
</evidence>
<dbReference type="Gene3D" id="3.20.20.80">
    <property type="entry name" value="Glycosidases"/>
    <property type="match status" value="1"/>
</dbReference>
<dbReference type="PANTHER" id="PTHR11177">
    <property type="entry name" value="CHITINASE"/>
    <property type="match status" value="1"/>
</dbReference>
<evidence type="ECO:0000256" key="2">
    <source>
        <dbReference type="ARBA" id="ARBA00009121"/>
    </source>
</evidence>
<evidence type="ECO:0000256" key="7">
    <source>
        <dbReference type="ARBA" id="ARBA00023024"/>
    </source>
</evidence>
<feature type="chain" id="PRO_5002175615" description="chitinase" evidence="13">
    <location>
        <begin position="24"/>
        <end position="393"/>
    </location>
</feature>
<sequence length="393" mass="43964">MRIHGYVGLVIGVALAFSNSVDAKKVVCYYSSWAAFRDAPVTYKVENIPASMCTHIIYAFLGVNENTWQVKILDEYLDVTLNSLRRFTGLKQNNPGLKTLIAVGGGAEGAQKYSNLVSSKDRRDIFVRSLVDFIKQYNFDGVDMDWEYPGATGNPQDRDNFVALMREIRTAFNQQNGGAWEITMAVSINPQHVQAGYNVPELCRITNAVHVMTYDMRGNWAGFADVHSPLYGRPQDPPNYAKFNVQDGTQLWLSMGCPADKLVVGVPCYGQSFTLTPGNTNYQPYTPAIMNRGGNPGPYSKTPGNLFYYEICTNVQKNGWTQSWADGAFCPYAYQGDQWVGFDNERSIQMKMDFIKQKGLAGAMMWSIDQDDFTGMCGPKNPIISTVHRHMRG</sequence>
<evidence type="ECO:0000256" key="8">
    <source>
        <dbReference type="ARBA" id="ARBA00023157"/>
    </source>
</evidence>
<dbReference type="FunFam" id="3.20.20.80:FF:000144">
    <property type="entry name" value="Chitinase"/>
    <property type="match status" value="1"/>
</dbReference>
<feature type="signal peptide" evidence="13">
    <location>
        <begin position="1"/>
        <end position="23"/>
    </location>
</feature>
<comment type="catalytic activity">
    <reaction evidence="1">
        <text>Random endo-hydrolysis of N-acetyl-beta-D-glucosaminide (1-&gt;4)-beta-linkages in chitin and chitodextrins.</text>
        <dbReference type="EC" id="3.2.1.14"/>
    </reaction>
</comment>
<evidence type="ECO:0000256" key="13">
    <source>
        <dbReference type="SAM" id="SignalP"/>
    </source>
</evidence>
<keyword evidence="11" id="KW-0624">Polysaccharide degradation</keyword>
<keyword evidence="7" id="KW-0146">Chitin degradation</keyword>
<organism evidence="15">
    <name type="scientific">Nilaparvata lugens</name>
    <name type="common">Brown planthopper</name>
    <dbReference type="NCBI Taxonomy" id="108931"/>
    <lineage>
        <taxon>Eukaryota</taxon>
        <taxon>Metazoa</taxon>
        <taxon>Ecdysozoa</taxon>
        <taxon>Arthropoda</taxon>
        <taxon>Hexapoda</taxon>
        <taxon>Insecta</taxon>
        <taxon>Pterygota</taxon>
        <taxon>Neoptera</taxon>
        <taxon>Paraneoptera</taxon>
        <taxon>Hemiptera</taxon>
        <taxon>Auchenorrhyncha</taxon>
        <taxon>Fulgoroidea</taxon>
        <taxon>Delphacidae</taxon>
        <taxon>Delphacinae</taxon>
        <taxon>Nilaparvata</taxon>
    </lineage>
</organism>
<proteinExistence type="evidence at transcript level"/>
<dbReference type="Pfam" id="PF00704">
    <property type="entry name" value="Glyco_hydro_18"/>
    <property type="match status" value="1"/>
</dbReference>